<dbReference type="InterPro" id="IPR002035">
    <property type="entry name" value="VWF_A"/>
</dbReference>
<name>E1IER0_9CHLR</name>
<dbReference type="Pfam" id="PF07584">
    <property type="entry name" value="BatA"/>
    <property type="match status" value="1"/>
</dbReference>
<dbReference type="Gene3D" id="3.40.50.410">
    <property type="entry name" value="von Willebrand factor, type A domain"/>
    <property type="match status" value="1"/>
</dbReference>
<evidence type="ECO:0000313" key="4">
    <source>
        <dbReference type="EMBL" id="EFO80352.1"/>
    </source>
</evidence>
<evidence type="ECO:0000313" key="5">
    <source>
        <dbReference type="Proteomes" id="UP000054010"/>
    </source>
</evidence>
<dbReference type="AlphaFoldDB" id="E1IER0"/>
<dbReference type="PANTHER" id="PTHR37464">
    <property type="entry name" value="BLL2463 PROTEIN"/>
    <property type="match status" value="1"/>
</dbReference>
<gene>
    <name evidence="4" type="ORF">OSCT_1811</name>
</gene>
<reference evidence="4 5" key="1">
    <citation type="journal article" date="2011" name="J. Bacteriol.">
        <title>Draft genome sequence of the anoxygenic filamentous phototrophic bacterium Oscillochloris trichoides subsp. DG-6.</title>
        <authorList>
            <person name="Kuznetsov B.B."/>
            <person name="Ivanovsky R.N."/>
            <person name="Keppen O.I."/>
            <person name="Sukhacheva M.V."/>
            <person name="Bumazhkin B.K."/>
            <person name="Patutina E.O."/>
            <person name="Beletsky A.V."/>
            <person name="Mardanov A.V."/>
            <person name="Baslerov R.V."/>
            <person name="Panteleeva A.N."/>
            <person name="Kolganova T.V."/>
            <person name="Ravin N.V."/>
            <person name="Skryabin K.G."/>
        </authorList>
    </citation>
    <scope>NUCLEOTIDE SEQUENCE [LARGE SCALE GENOMIC DNA]</scope>
    <source>
        <strain evidence="4 5">DG-6</strain>
    </source>
</reference>
<evidence type="ECO:0008006" key="6">
    <source>
        <dbReference type="Google" id="ProtNLM"/>
    </source>
</evidence>
<keyword evidence="1" id="KW-0472">Membrane</keyword>
<proteinExistence type="predicted"/>
<feature type="domain" description="Aerotolerance regulator N-terminal" evidence="2">
    <location>
        <begin position="1"/>
        <end position="77"/>
    </location>
</feature>
<dbReference type="HOGENOM" id="CLU_026368_1_0_0"/>
<evidence type="ECO:0000259" key="3">
    <source>
        <dbReference type="Pfam" id="PF13519"/>
    </source>
</evidence>
<dbReference type="EMBL" id="ADVR01000061">
    <property type="protein sequence ID" value="EFO80352.1"/>
    <property type="molecule type" value="Genomic_DNA"/>
</dbReference>
<evidence type="ECO:0000259" key="2">
    <source>
        <dbReference type="Pfam" id="PF07584"/>
    </source>
</evidence>
<dbReference type="STRING" id="765420.OSCT_1811"/>
<feature type="domain" description="VWFA" evidence="3">
    <location>
        <begin position="90"/>
        <end position="194"/>
    </location>
</feature>
<organism evidence="4 5">
    <name type="scientific">Oscillochloris trichoides DG-6</name>
    <dbReference type="NCBI Taxonomy" id="765420"/>
    <lineage>
        <taxon>Bacteria</taxon>
        <taxon>Bacillati</taxon>
        <taxon>Chloroflexota</taxon>
        <taxon>Chloroflexia</taxon>
        <taxon>Chloroflexales</taxon>
        <taxon>Chloroflexineae</taxon>
        <taxon>Oscillochloridaceae</taxon>
        <taxon>Oscillochloris</taxon>
    </lineage>
</organism>
<keyword evidence="1" id="KW-1133">Transmembrane helix</keyword>
<evidence type="ECO:0000256" key="1">
    <source>
        <dbReference type="SAM" id="Phobius"/>
    </source>
</evidence>
<dbReference type="InterPro" id="IPR024163">
    <property type="entry name" value="Aerotolerance_reg_N"/>
</dbReference>
<feature type="transmembrane region" description="Helical" evidence="1">
    <location>
        <begin position="54"/>
        <end position="75"/>
    </location>
</feature>
<comment type="caution">
    <text evidence="4">The sequence shown here is derived from an EMBL/GenBank/DDBJ whole genome shotgun (WGS) entry which is preliminary data.</text>
</comment>
<accession>E1IER0</accession>
<dbReference type="OrthoDB" id="139163at2"/>
<dbReference type="InterPro" id="IPR036465">
    <property type="entry name" value="vWFA_dom_sf"/>
</dbReference>
<feature type="transmembrane region" description="Helical" evidence="1">
    <location>
        <begin position="6"/>
        <end position="24"/>
    </location>
</feature>
<feature type="transmembrane region" description="Helical" evidence="1">
    <location>
        <begin position="591"/>
        <end position="610"/>
    </location>
</feature>
<dbReference type="Pfam" id="PF13519">
    <property type="entry name" value="VWA_2"/>
    <property type="match status" value="1"/>
</dbReference>
<keyword evidence="5" id="KW-1185">Reference proteome</keyword>
<dbReference type="eggNOG" id="COG2304">
    <property type="taxonomic scope" value="Bacteria"/>
</dbReference>
<protein>
    <recommendedName>
        <fullName evidence="6">VWFA domain-containing protein</fullName>
    </recommendedName>
</protein>
<sequence>MNLLFPLGLLALLSLPLILLLHLIRERRRRVVVPALLLWQNLPRRYDALSRRRLPLTLLLMLHLLAALFLALALAQPQWLSNFFGQPQHLVVIVDTSASMAAPEGSGSRLDAARARLRELAAGVRGQATLTVISAGAEALMVDRAGAAGMSRLLVAAEALQPVGVGTDLASALLLAASDLEQDPSGQVLVLTDAALPELATLLRDAPTNMALRWEHIGHELPNRAILTLAARPQSHGGMLQVYLRAANYSTASQRSLVRLFADDRLLDTRVLDFPPQGEVEQVWTIPPGVRSLRADLEGNDQLPADDVAYLSLTPRPLRVRLVSATPALLERALRAIPGLQLQVFDPGALVEESEADLTILDGFLPNQWPAGAVLVFNPPTGSLLLDVGPARRVETSSVLQIHNQADLFNGLSLGGVVLESIRPIAVPAWAEVLLSIDAVPLMLRGRVGPSEVVVWNMDLGQSNLTTRLVFPLLLTRTIRALTPADLPASILTGQRLVLHPDLRADLIEIRDAQGILQQIAVQPDAPPILTLDQPGWYEVRELAGERELFRGWIGVNSGAARESNLASQPLPPDRSAPAAAATRQPDAHPLWPWLIGLGLAVVLGEWIYLHARR</sequence>
<dbReference type="PANTHER" id="PTHR37464:SF1">
    <property type="entry name" value="BLL2463 PROTEIN"/>
    <property type="match status" value="1"/>
</dbReference>
<dbReference type="SUPFAM" id="SSF53300">
    <property type="entry name" value="vWA-like"/>
    <property type="match status" value="1"/>
</dbReference>
<keyword evidence="1" id="KW-0812">Transmembrane</keyword>
<dbReference type="Proteomes" id="UP000054010">
    <property type="component" value="Unassembled WGS sequence"/>
</dbReference>